<protein>
    <submittedName>
        <fullName evidence="2">Uncharacterized protein</fullName>
    </submittedName>
</protein>
<sequence length="178" mass="19089">MLPLLALDSVLPHPYPLIRGGGLFLIFVGLGFLLGWIFPSRWIPFGIGGFIAGFTASGLSALLKPSLGTPSLVQIAALVLSFVVEAGLLYYVITTFKDRDDRIMILSILFVVGLHFIIMGMAHGPLIAVLGVVTSLNAWIGLKVAPKLPLRLVGGLDALLKIGIGSWMLFLYPALTYT</sequence>
<keyword evidence="1" id="KW-1133">Transmembrane helix</keyword>
<dbReference type="Proteomes" id="UP000199111">
    <property type="component" value="Unassembled WGS sequence"/>
</dbReference>
<dbReference type="RefSeq" id="WP_093887693.1">
    <property type="nucleotide sequence ID" value="NZ_FOQY01000009.1"/>
</dbReference>
<evidence type="ECO:0000313" key="2">
    <source>
        <dbReference type="EMBL" id="SFJ46426.1"/>
    </source>
</evidence>
<feature type="transmembrane region" description="Helical" evidence="1">
    <location>
        <begin position="158"/>
        <end position="175"/>
    </location>
</feature>
<feature type="transmembrane region" description="Helical" evidence="1">
    <location>
        <begin position="103"/>
        <end position="121"/>
    </location>
</feature>
<feature type="transmembrane region" description="Helical" evidence="1">
    <location>
        <begin position="45"/>
        <end position="63"/>
    </location>
</feature>
<keyword evidence="1" id="KW-0472">Membrane</keyword>
<evidence type="ECO:0000313" key="3">
    <source>
        <dbReference type="Proteomes" id="UP000199111"/>
    </source>
</evidence>
<keyword evidence="1" id="KW-0812">Transmembrane</keyword>
<proteinExistence type="predicted"/>
<reference evidence="3" key="1">
    <citation type="submission" date="2016-10" db="EMBL/GenBank/DDBJ databases">
        <authorList>
            <person name="Varghese N."/>
            <person name="Submissions S."/>
        </authorList>
    </citation>
    <scope>NUCLEOTIDE SEQUENCE [LARGE SCALE GENOMIC DNA]</scope>
    <source>
        <strain evidence="3">CGMCC 4.2126</strain>
    </source>
</reference>
<accession>A0A1I3RMM2</accession>
<keyword evidence="3" id="KW-1185">Reference proteome</keyword>
<dbReference type="AlphaFoldDB" id="A0A1I3RMM2"/>
<dbReference type="GeneID" id="96298857"/>
<feature type="transmembrane region" description="Helical" evidence="1">
    <location>
        <begin position="20"/>
        <end position="38"/>
    </location>
</feature>
<dbReference type="InterPro" id="IPR046717">
    <property type="entry name" value="DUF6609"/>
</dbReference>
<name>A0A1I3RMM2_9ACTN</name>
<evidence type="ECO:0000256" key="1">
    <source>
        <dbReference type="SAM" id="Phobius"/>
    </source>
</evidence>
<feature type="transmembrane region" description="Helical" evidence="1">
    <location>
        <begin position="75"/>
        <end position="96"/>
    </location>
</feature>
<organism evidence="2 3">
    <name type="scientific">Streptosporangium canum</name>
    <dbReference type="NCBI Taxonomy" id="324952"/>
    <lineage>
        <taxon>Bacteria</taxon>
        <taxon>Bacillati</taxon>
        <taxon>Actinomycetota</taxon>
        <taxon>Actinomycetes</taxon>
        <taxon>Streptosporangiales</taxon>
        <taxon>Streptosporangiaceae</taxon>
        <taxon>Streptosporangium</taxon>
    </lineage>
</organism>
<dbReference type="EMBL" id="FOQY01000009">
    <property type="protein sequence ID" value="SFJ46426.1"/>
    <property type="molecule type" value="Genomic_DNA"/>
</dbReference>
<gene>
    <name evidence="2" type="ORF">SAMN05216275_10961</name>
</gene>
<dbReference type="Pfam" id="PF20313">
    <property type="entry name" value="DUF6609"/>
    <property type="match status" value="1"/>
</dbReference>